<accession>A0A0H2RXW1</accession>
<feature type="non-terminal residue" evidence="1">
    <location>
        <position position="164"/>
    </location>
</feature>
<protein>
    <submittedName>
        <fullName evidence="1">Uncharacterized protein</fullName>
    </submittedName>
</protein>
<dbReference type="InParanoid" id="A0A0H2RXW1"/>
<evidence type="ECO:0000313" key="2">
    <source>
        <dbReference type="Proteomes" id="UP000053477"/>
    </source>
</evidence>
<reference evidence="1 2" key="1">
    <citation type="submission" date="2015-04" db="EMBL/GenBank/DDBJ databases">
        <title>Complete genome sequence of Schizopora paradoxa KUC8140, a cosmopolitan wood degrader in East Asia.</title>
        <authorList>
            <consortium name="DOE Joint Genome Institute"/>
            <person name="Min B."/>
            <person name="Park H."/>
            <person name="Jang Y."/>
            <person name="Kim J.-J."/>
            <person name="Kim K.H."/>
            <person name="Pangilinan J."/>
            <person name="Lipzen A."/>
            <person name="Riley R."/>
            <person name="Grigoriev I.V."/>
            <person name="Spatafora J.W."/>
            <person name="Choi I.-G."/>
        </authorList>
    </citation>
    <scope>NUCLEOTIDE SEQUENCE [LARGE SCALE GENOMIC DNA]</scope>
    <source>
        <strain evidence="1 2">KUC8140</strain>
    </source>
</reference>
<evidence type="ECO:0000313" key="1">
    <source>
        <dbReference type="EMBL" id="KLO16427.1"/>
    </source>
</evidence>
<gene>
    <name evidence="1" type="ORF">SCHPADRAFT_901525</name>
</gene>
<organism evidence="1 2">
    <name type="scientific">Schizopora paradoxa</name>
    <dbReference type="NCBI Taxonomy" id="27342"/>
    <lineage>
        <taxon>Eukaryota</taxon>
        <taxon>Fungi</taxon>
        <taxon>Dikarya</taxon>
        <taxon>Basidiomycota</taxon>
        <taxon>Agaricomycotina</taxon>
        <taxon>Agaricomycetes</taxon>
        <taxon>Hymenochaetales</taxon>
        <taxon>Schizoporaceae</taxon>
        <taxon>Schizopora</taxon>
    </lineage>
</organism>
<name>A0A0H2RXW1_9AGAM</name>
<proteinExistence type="predicted"/>
<keyword evidence="2" id="KW-1185">Reference proteome</keyword>
<dbReference type="AlphaFoldDB" id="A0A0H2RXW1"/>
<sequence>MPRQILDLAGSSPMSANTLKSAIHKMSFLKISFSIRSLESLLFLLPRTARSLSMSCHVVYHSACRQVTEPLTAAKLMRTNLEMPPDTSSRTLIRRIISMVSLERALQLLASVRNGKIQRAHKTNHCIFIYSSSSLWLSSSPPPLNPLQKQKSVSWRRYLSSRLV</sequence>
<dbReference type="Proteomes" id="UP000053477">
    <property type="component" value="Unassembled WGS sequence"/>
</dbReference>
<dbReference type="EMBL" id="KQ085916">
    <property type="protein sequence ID" value="KLO16427.1"/>
    <property type="molecule type" value="Genomic_DNA"/>
</dbReference>